<evidence type="ECO:0000313" key="2">
    <source>
        <dbReference type="EMBL" id="HHH13867.1"/>
    </source>
</evidence>
<reference evidence="2" key="1">
    <citation type="journal article" date="2020" name="mSystems">
        <title>Genome- and Community-Level Interaction Insights into Carbon Utilization and Element Cycling Functions of Hydrothermarchaeota in Hydrothermal Sediment.</title>
        <authorList>
            <person name="Zhou Z."/>
            <person name="Liu Y."/>
            <person name="Xu W."/>
            <person name="Pan J."/>
            <person name="Luo Z.H."/>
            <person name="Li M."/>
        </authorList>
    </citation>
    <scope>NUCLEOTIDE SEQUENCE [LARGE SCALE GENOMIC DNA]</scope>
    <source>
        <strain evidence="2">HyVt-535</strain>
    </source>
</reference>
<feature type="compositionally biased region" description="Basic and acidic residues" evidence="1">
    <location>
        <begin position="141"/>
        <end position="151"/>
    </location>
</feature>
<dbReference type="EMBL" id="DROM01000392">
    <property type="protein sequence ID" value="HHH13867.1"/>
    <property type="molecule type" value="Genomic_DNA"/>
</dbReference>
<feature type="region of interest" description="Disordered" evidence="1">
    <location>
        <begin position="131"/>
        <end position="182"/>
    </location>
</feature>
<gene>
    <name evidence="2" type="ORF">ENJ98_06480</name>
</gene>
<dbReference type="Proteomes" id="UP000886100">
    <property type="component" value="Unassembled WGS sequence"/>
</dbReference>
<proteinExistence type="predicted"/>
<protein>
    <submittedName>
        <fullName evidence="2">Uncharacterized protein</fullName>
    </submittedName>
</protein>
<comment type="caution">
    <text evidence="2">The sequence shown here is derived from an EMBL/GenBank/DDBJ whole genome shotgun (WGS) entry which is preliminary data.</text>
</comment>
<accession>A0A7C5NAR4</accession>
<dbReference type="AlphaFoldDB" id="A0A7C5NAR4"/>
<name>A0A7C5NAR4_9GAMM</name>
<organism evidence="2">
    <name type="scientific">Thiolapillus brandeum</name>
    <dbReference type="NCBI Taxonomy" id="1076588"/>
    <lineage>
        <taxon>Bacteria</taxon>
        <taxon>Pseudomonadati</taxon>
        <taxon>Pseudomonadota</taxon>
        <taxon>Gammaproteobacteria</taxon>
        <taxon>Chromatiales</taxon>
        <taxon>Sedimenticolaceae</taxon>
        <taxon>Thiolapillus</taxon>
    </lineage>
</organism>
<sequence length="182" mass="19512">MVSRKAGGTVTALAFLLLGWPAISVPDGLGKLLTTPEERQLIAARRHPAEAPAEEPKGGELLRFEGVARDEEGTLDVWINGEALGGPSRLRQFGMSLVQGGDGVVRLVLLTPDHGFVRLAPGQAYDRATGRVLEPWEQEEPPVKEESREETAGPNPEGEEEAEGEAVVYGPDGTPVDEPKDE</sequence>
<evidence type="ECO:0000256" key="1">
    <source>
        <dbReference type="SAM" id="MobiDB-lite"/>
    </source>
</evidence>